<feature type="domain" description="AAA" evidence="3">
    <location>
        <begin position="129"/>
        <end position="291"/>
    </location>
</feature>
<gene>
    <name evidence="4" type="ORF">ACKA06_18750</name>
</gene>
<evidence type="ECO:0000313" key="4">
    <source>
        <dbReference type="EMBL" id="MFL8938828.1"/>
    </source>
</evidence>
<evidence type="ECO:0000313" key="5">
    <source>
        <dbReference type="Proteomes" id="UP001628668"/>
    </source>
</evidence>
<dbReference type="PANTHER" id="PTHR43384">
    <property type="entry name" value="SEPTUM SITE-DETERMINING PROTEIN MIND HOMOLOG, CHLOROPLASTIC-RELATED"/>
    <property type="match status" value="1"/>
</dbReference>
<dbReference type="InterPro" id="IPR050625">
    <property type="entry name" value="ParA/MinD_ATPase"/>
</dbReference>
<keyword evidence="2" id="KW-0067">ATP-binding</keyword>
<dbReference type="Gene3D" id="3.40.50.300">
    <property type="entry name" value="P-loop containing nucleotide triphosphate hydrolases"/>
    <property type="match status" value="1"/>
</dbReference>
<evidence type="ECO:0000256" key="2">
    <source>
        <dbReference type="ARBA" id="ARBA00022840"/>
    </source>
</evidence>
<proteinExistence type="predicted"/>
<accession>A0ABW8VTZ2</accession>
<dbReference type="SUPFAM" id="SSF52540">
    <property type="entry name" value="P-loop containing nucleoside triphosphate hydrolases"/>
    <property type="match status" value="1"/>
</dbReference>
<evidence type="ECO:0000256" key="1">
    <source>
        <dbReference type="ARBA" id="ARBA00022741"/>
    </source>
</evidence>
<comment type="caution">
    <text evidence="4">The sequence shown here is derived from an EMBL/GenBank/DDBJ whole genome shotgun (WGS) entry which is preliminary data.</text>
</comment>
<reference evidence="4 5" key="1">
    <citation type="submission" date="2024-12" db="EMBL/GenBank/DDBJ databases">
        <authorList>
            <person name="Li X."/>
            <person name="Zhang D."/>
        </authorList>
    </citation>
    <scope>NUCLEOTIDE SEQUENCE [LARGE SCALE GENOMIC DNA]</scope>
    <source>
        <strain evidence="4 5">JCM19602</strain>
    </source>
</reference>
<sequence>MSKFNAILITKDQEWSERFKDLEGKHQLDLTVTPEWKKTIGNQHHYHYYFVDVDSVEYPNQLQFTSSSYVIGLSRTADFDQTREWLTAGAKDLVIFPKEQNRLEDLIRESKQQIQFHRETEIGYGSGEVHAFYSAKGGSGKTLLAAMMGQSLSVHHGKKVLIVDLNAQFGAIDSLFGLQPPRSYYDLIPVMDEMEMRHLQNIAIDDEENGVTIITGPSNPARAEEVSDELISKLIRVARSHYDYIILDLPSTINSITFTGLSEATRIHYVLTPDSLGMRCFKYANELFERFQLGVNGTLSIVLNRTHPKSELHKKDIEKIIAKNIDGTISSDFFGIQPYMNMGVSFFKKKKDKGSSKTSKDMKKYVEETINQEMR</sequence>
<keyword evidence="5" id="KW-1185">Reference proteome</keyword>
<organism evidence="4 5">
    <name type="scientific">Rossellomorea oryzaecorticis</name>
    <dbReference type="NCBI Taxonomy" id="1396505"/>
    <lineage>
        <taxon>Bacteria</taxon>
        <taxon>Bacillati</taxon>
        <taxon>Bacillota</taxon>
        <taxon>Bacilli</taxon>
        <taxon>Bacillales</taxon>
        <taxon>Bacillaceae</taxon>
        <taxon>Rossellomorea</taxon>
    </lineage>
</organism>
<dbReference type="RefSeq" id="WP_411160371.1">
    <property type="nucleotide sequence ID" value="NZ_JBJOSA010000023.1"/>
</dbReference>
<dbReference type="PANTHER" id="PTHR43384:SF6">
    <property type="entry name" value="SEPTUM SITE-DETERMINING PROTEIN MIND HOMOLOG, CHLOROPLASTIC"/>
    <property type="match status" value="1"/>
</dbReference>
<dbReference type="Pfam" id="PF13614">
    <property type="entry name" value="AAA_31"/>
    <property type="match status" value="1"/>
</dbReference>
<dbReference type="InterPro" id="IPR027417">
    <property type="entry name" value="P-loop_NTPase"/>
</dbReference>
<evidence type="ECO:0000259" key="3">
    <source>
        <dbReference type="Pfam" id="PF13614"/>
    </source>
</evidence>
<keyword evidence="1" id="KW-0547">Nucleotide-binding</keyword>
<dbReference type="InterPro" id="IPR025669">
    <property type="entry name" value="AAA_dom"/>
</dbReference>
<protein>
    <submittedName>
        <fullName evidence="4">CpaE family protein</fullName>
    </submittedName>
</protein>
<name>A0ABW8VTZ2_9BACI</name>
<dbReference type="EMBL" id="JBJOSA010000023">
    <property type="protein sequence ID" value="MFL8938828.1"/>
    <property type="molecule type" value="Genomic_DNA"/>
</dbReference>
<dbReference type="Proteomes" id="UP001628668">
    <property type="component" value="Unassembled WGS sequence"/>
</dbReference>